<feature type="transmembrane region" description="Helical" evidence="7">
    <location>
        <begin position="127"/>
        <end position="143"/>
    </location>
</feature>
<keyword evidence="7" id="KW-1133">Transmembrane helix</keyword>
<feature type="transmembrane region" description="Helical" evidence="7">
    <location>
        <begin position="259"/>
        <end position="279"/>
    </location>
</feature>
<comment type="caution">
    <text evidence="9">The sequence shown here is derived from an EMBL/GenBank/DDBJ whole genome shotgun (WGS) entry which is preliminary data.</text>
</comment>
<dbReference type="GO" id="GO:0004721">
    <property type="term" value="F:phosphoprotein phosphatase activity"/>
    <property type="evidence" value="ECO:0007669"/>
    <property type="project" value="TreeGrafter"/>
</dbReference>
<keyword evidence="5" id="KW-0418">Kinase</keyword>
<evidence type="ECO:0000313" key="9">
    <source>
        <dbReference type="EMBL" id="OGG59063.1"/>
    </source>
</evidence>
<dbReference type="Gene3D" id="1.10.287.130">
    <property type="match status" value="1"/>
</dbReference>
<feature type="transmembrane region" description="Helical" evidence="7">
    <location>
        <begin position="6"/>
        <end position="24"/>
    </location>
</feature>
<name>A0A1F6DC96_9BACT</name>
<feature type="transmembrane region" description="Helical" evidence="7">
    <location>
        <begin position="221"/>
        <end position="247"/>
    </location>
</feature>
<dbReference type="Proteomes" id="UP000178794">
    <property type="component" value="Unassembled WGS sequence"/>
</dbReference>
<evidence type="ECO:0000256" key="1">
    <source>
        <dbReference type="ARBA" id="ARBA00000085"/>
    </source>
</evidence>
<dbReference type="InterPro" id="IPR004358">
    <property type="entry name" value="Sig_transdc_His_kin-like_C"/>
</dbReference>
<feature type="transmembrane region" description="Helical" evidence="7">
    <location>
        <begin position="163"/>
        <end position="182"/>
    </location>
</feature>
<feature type="transmembrane region" description="Helical" evidence="7">
    <location>
        <begin position="188"/>
        <end position="209"/>
    </location>
</feature>
<dbReference type="InterPro" id="IPR036097">
    <property type="entry name" value="HisK_dim/P_sf"/>
</dbReference>
<reference evidence="9 10" key="1">
    <citation type="journal article" date="2016" name="Nat. Commun.">
        <title>Thousands of microbial genomes shed light on interconnected biogeochemical processes in an aquifer system.</title>
        <authorList>
            <person name="Anantharaman K."/>
            <person name="Brown C.T."/>
            <person name="Hug L.A."/>
            <person name="Sharon I."/>
            <person name="Castelle C.J."/>
            <person name="Probst A.J."/>
            <person name="Thomas B.C."/>
            <person name="Singh A."/>
            <person name="Wilkins M.J."/>
            <person name="Karaoz U."/>
            <person name="Brodie E.L."/>
            <person name="Williams K.H."/>
            <person name="Hubbard S.S."/>
            <person name="Banfield J.F."/>
        </authorList>
    </citation>
    <scope>NUCLEOTIDE SEQUENCE [LARGE SCALE GENOMIC DNA]</scope>
</reference>
<evidence type="ECO:0000259" key="8">
    <source>
        <dbReference type="PROSITE" id="PS50109"/>
    </source>
</evidence>
<dbReference type="SUPFAM" id="SSF55781">
    <property type="entry name" value="GAF domain-like"/>
    <property type="match status" value="1"/>
</dbReference>
<keyword evidence="7" id="KW-0812">Transmembrane</keyword>
<dbReference type="SMART" id="SM00387">
    <property type="entry name" value="HATPase_c"/>
    <property type="match status" value="1"/>
</dbReference>
<dbReference type="Gene3D" id="3.30.565.10">
    <property type="entry name" value="Histidine kinase-like ATPase, C-terminal domain"/>
    <property type="match status" value="1"/>
</dbReference>
<dbReference type="PROSITE" id="PS50109">
    <property type="entry name" value="HIS_KIN"/>
    <property type="match status" value="1"/>
</dbReference>
<dbReference type="STRING" id="1798492.A3C89_01490"/>
<accession>A0A1F6DC96</accession>
<dbReference type="InterPro" id="IPR003661">
    <property type="entry name" value="HisK_dim/P_dom"/>
</dbReference>
<dbReference type="GO" id="GO:0016036">
    <property type="term" value="P:cellular response to phosphate starvation"/>
    <property type="evidence" value="ECO:0007669"/>
    <property type="project" value="TreeGrafter"/>
</dbReference>
<dbReference type="InterPro" id="IPR005467">
    <property type="entry name" value="His_kinase_dom"/>
</dbReference>
<evidence type="ECO:0000256" key="2">
    <source>
        <dbReference type="ARBA" id="ARBA00012438"/>
    </source>
</evidence>
<dbReference type="InterPro" id="IPR029016">
    <property type="entry name" value="GAF-like_dom_sf"/>
</dbReference>
<evidence type="ECO:0000256" key="6">
    <source>
        <dbReference type="ARBA" id="ARBA00023012"/>
    </source>
</evidence>
<dbReference type="EC" id="2.7.13.3" evidence="2"/>
<dbReference type="GO" id="GO:0000155">
    <property type="term" value="F:phosphorelay sensor kinase activity"/>
    <property type="evidence" value="ECO:0007669"/>
    <property type="project" value="InterPro"/>
</dbReference>
<dbReference type="CDD" id="cd00082">
    <property type="entry name" value="HisKA"/>
    <property type="match status" value="1"/>
</dbReference>
<dbReference type="Pfam" id="PF02518">
    <property type="entry name" value="HATPase_c"/>
    <property type="match status" value="1"/>
</dbReference>
<dbReference type="GO" id="GO:0005886">
    <property type="term" value="C:plasma membrane"/>
    <property type="evidence" value="ECO:0007669"/>
    <property type="project" value="TreeGrafter"/>
</dbReference>
<evidence type="ECO:0000256" key="4">
    <source>
        <dbReference type="ARBA" id="ARBA00022679"/>
    </source>
</evidence>
<feature type="domain" description="Histidine kinase" evidence="8">
    <location>
        <begin position="425"/>
        <end position="633"/>
    </location>
</feature>
<dbReference type="PRINTS" id="PR00344">
    <property type="entry name" value="BCTRLSENSOR"/>
</dbReference>
<dbReference type="Gene3D" id="3.30.450.40">
    <property type="match status" value="1"/>
</dbReference>
<protein>
    <recommendedName>
        <fullName evidence="2">histidine kinase</fullName>
        <ecNumber evidence="2">2.7.13.3</ecNumber>
    </recommendedName>
</protein>
<evidence type="ECO:0000256" key="5">
    <source>
        <dbReference type="ARBA" id="ARBA00022777"/>
    </source>
</evidence>
<feature type="transmembrane region" description="Helical" evidence="7">
    <location>
        <begin position="31"/>
        <end position="54"/>
    </location>
</feature>
<dbReference type="AlphaFoldDB" id="A0A1F6DC96"/>
<keyword evidence="6" id="KW-0902">Two-component regulatory system</keyword>
<dbReference type="InterPro" id="IPR036890">
    <property type="entry name" value="HATPase_C_sf"/>
</dbReference>
<dbReference type="SUPFAM" id="SSF55874">
    <property type="entry name" value="ATPase domain of HSP90 chaperone/DNA topoisomerase II/histidine kinase"/>
    <property type="match status" value="1"/>
</dbReference>
<dbReference type="EMBL" id="MFLF01000020">
    <property type="protein sequence ID" value="OGG59063.1"/>
    <property type="molecule type" value="Genomic_DNA"/>
</dbReference>
<dbReference type="InterPro" id="IPR003594">
    <property type="entry name" value="HATPase_dom"/>
</dbReference>
<comment type="catalytic activity">
    <reaction evidence="1">
        <text>ATP + protein L-histidine = ADP + protein N-phospho-L-histidine.</text>
        <dbReference type="EC" id="2.7.13.3"/>
    </reaction>
</comment>
<feature type="transmembrane region" description="Helical" evidence="7">
    <location>
        <begin position="60"/>
        <end position="81"/>
    </location>
</feature>
<dbReference type="InterPro" id="IPR050351">
    <property type="entry name" value="BphY/WalK/GraS-like"/>
</dbReference>
<evidence type="ECO:0000256" key="3">
    <source>
        <dbReference type="ARBA" id="ARBA00022553"/>
    </source>
</evidence>
<organism evidence="9 10">
    <name type="scientific">Candidatus Kaiserbacteria bacterium RIFCSPHIGHO2_02_FULL_50_50</name>
    <dbReference type="NCBI Taxonomy" id="1798492"/>
    <lineage>
        <taxon>Bacteria</taxon>
        <taxon>Candidatus Kaiseribacteriota</taxon>
    </lineage>
</organism>
<evidence type="ECO:0000256" key="7">
    <source>
        <dbReference type="SAM" id="Phobius"/>
    </source>
</evidence>
<keyword evidence="7" id="KW-0472">Membrane</keyword>
<dbReference type="PANTHER" id="PTHR45453">
    <property type="entry name" value="PHOSPHATE REGULON SENSOR PROTEIN PHOR"/>
    <property type="match status" value="1"/>
</dbReference>
<sequence length="637" mass="70940">MRDIILTCISIATIVDLVLLAVLIRDRTAVLRAVFTHLIAGTLLWNISIFWLVLVRDTTYVPLVYFAALYFIMSRYIFIANFTSDVPAREERILVVITCLFGILAFVPGALFSDPVITADGYVLKKNGWFTLPFALFTLYMTLRPLQQLTRYCLHHRTQQVIVLTFGMSLYAIVTISSNLILPVFFDVTFFNTIGPAFSTVFTLIVLYAMSRYQFLHIKLLIQRGIIFAALYGFALTLYSIIASTLVFVTRNTFHSSELVVALTILVAALFVPSLELLLRRITDRFLLQQTYSYDTASRTLATLFAQNVTTRTILGATLAYMKATLRVVSMRYHKGAILPDDVLVKNSVFPVHASTGIIGYILVGQKKSHDPLTHTDREILEFYVIILGIALEKARLFEHLGDEVTARTNEIARIHEEARANLAMLAHDLKTPLTVLLGTHELISSSPEISRERFDALALPLRNITRTINEIVRFESHTPVPKTELNLSRLVEGAAEHMSVLCDMEDITFTSSVAQGVFLRGEERSLELMISNVLSNAIRYRSAETPTISLTLTEESRGATLVIADNGIGIPADALPKLFVSGYRARNALSRDGSGTGLATAQKIARHHEAAISVESTEGVGTTVTIRFQTSAQRLP</sequence>
<feature type="transmembrane region" description="Helical" evidence="7">
    <location>
        <begin position="93"/>
        <end position="112"/>
    </location>
</feature>
<keyword evidence="4" id="KW-0808">Transferase</keyword>
<dbReference type="SUPFAM" id="SSF47384">
    <property type="entry name" value="Homodimeric domain of signal transducing histidine kinase"/>
    <property type="match status" value="1"/>
</dbReference>
<dbReference type="CDD" id="cd00075">
    <property type="entry name" value="HATPase"/>
    <property type="match status" value="1"/>
</dbReference>
<keyword evidence="3" id="KW-0597">Phosphoprotein</keyword>
<proteinExistence type="predicted"/>
<evidence type="ECO:0000313" key="10">
    <source>
        <dbReference type="Proteomes" id="UP000178794"/>
    </source>
</evidence>
<dbReference type="Pfam" id="PF00512">
    <property type="entry name" value="HisKA"/>
    <property type="match status" value="1"/>
</dbReference>
<dbReference type="PANTHER" id="PTHR45453:SF1">
    <property type="entry name" value="PHOSPHATE REGULON SENSOR PROTEIN PHOR"/>
    <property type="match status" value="1"/>
</dbReference>
<gene>
    <name evidence="9" type="ORF">A3C89_01490</name>
</gene>